<evidence type="ECO:0000313" key="2">
    <source>
        <dbReference type="Proteomes" id="UP000827872"/>
    </source>
</evidence>
<keyword evidence="2" id="KW-1185">Reference proteome</keyword>
<evidence type="ECO:0000313" key="1">
    <source>
        <dbReference type="EMBL" id="KAH7993218.1"/>
    </source>
</evidence>
<protein>
    <submittedName>
        <fullName evidence="1">Uncharacterized protein</fullName>
    </submittedName>
</protein>
<dbReference type="Proteomes" id="UP000827872">
    <property type="component" value="Linkage Group LG03"/>
</dbReference>
<comment type="caution">
    <text evidence="1">The sequence shown here is derived from an EMBL/GenBank/DDBJ whole genome shotgun (WGS) entry which is preliminary data.</text>
</comment>
<organism evidence="1 2">
    <name type="scientific">Sphaerodactylus townsendi</name>
    <dbReference type="NCBI Taxonomy" id="933632"/>
    <lineage>
        <taxon>Eukaryota</taxon>
        <taxon>Metazoa</taxon>
        <taxon>Chordata</taxon>
        <taxon>Craniata</taxon>
        <taxon>Vertebrata</taxon>
        <taxon>Euteleostomi</taxon>
        <taxon>Lepidosauria</taxon>
        <taxon>Squamata</taxon>
        <taxon>Bifurcata</taxon>
        <taxon>Gekkota</taxon>
        <taxon>Sphaerodactylidae</taxon>
        <taxon>Sphaerodactylus</taxon>
    </lineage>
</organism>
<accession>A0ACB8ELA3</accession>
<name>A0ACB8ELA3_9SAUR</name>
<gene>
    <name evidence="1" type="ORF">K3G42_029909</name>
</gene>
<reference evidence="1" key="1">
    <citation type="submission" date="2021-08" db="EMBL/GenBank/DDBJ databases">
        <title>The first chromosome-level gecko genome reveals the dynamic sex chromosomes of Neotropical dwarf geckos (Sphaerodactylidae: Sphaerodactylus).</title>
        <authorList>
            <person name="Pinto B.J."/>
            <person name="Keating S.E."/>
            <person name="Gamble T."/>
        </authorList>
    </citation>
    <scope>NUCLEOTIDE SEQUENCE</scope>
    <source>
        <strain evidence="1">TG3544</strain>
    </source>
</reference>
<sequence>MASCICCCFPCESESPSEREPLNTQRSRQHHQDTRQDLTSKGEIFFKRVNVPDIDTMFADIAKTFNKKQVDYLAIKEAIQGLKEIYSCSPACSLSICIEKIQQKNSDFGVQVHMEGYRFWLTTKKKEVPEKLEQALRQVGELNRATIGVISTETQLQEMICSVLQSQDKMEERVKDANLEYLDWIRLHGNLRENIDKISLVKQQSKKYVEEANIVLSEMSKSANLTF</sequence>
<dbReference type="EMBL" id="CM037616">
    <property type="protein sequence ID" value="KAH7993218.1"/>
    <property type="molecule type" value="Genomic_DNA"/>
</dbReference>
<proteinExistence type="predicted"/>